<evidence type="ECO:0000256" key="1">
    <source>
        <dbReference type="SAM" id="MobiDB-lite"/>
    </source>
</evidence>
<keyword evidence="3" id="KW-1185">Reference proteome</keyword>
<accession>A0A182UTW1</accession>
<protein>
    <submittedName>
        <fullName evidence="2">Uncharacterized protein</fullName>
    </submittedName>
</protein>
<proteinExistence type="predicted"/>
<dbReference type="Proteomes" id="UP000075903">
    <property type="component" value="Unassembled WGS sequence"/>
</dbReference>
<evidence type="ECO:0000313" key="2">
    <source>
        <dbReference type="EnsemblMetazoa" id="AMEM003558-PA"/>
    </source>
</evidence>
<evidence type="ECO:0000313" key="3">
    <source>
        <dbReference type="Proteomes" id="UP000075903"/>
    </source>
</evidence>
<dbReference type="VEuPathDB" id="VectorBase:AMEM003558"/>
<sequence length="172" mass="18863">MGGNFIWLRLRSIASDSSSFSIFISMLRSLKFLFSVSLKNCSKFTPLWSVNGSHRLSRDMNEAMPPPRPPPPPSTLDEEPPLRFFSRAALLPPLPEAPLRFLPPLGGVVVGPVPATPPPLRIRPSVGLSHSSGGSTALVTSEASVSKWRLMTRLAAMPMRVRKVQKKVLRVV</sequence>
<feature type="compositionally biased region" description="Pro residues" evidence="1">
    <location>
        <begin position="64"/>
        <end position="74"/>
    </location>
</feature>
<reference evidence="2" key="1">
    <citation type="submission" date="2020-05" db="UniProtKB">
        <authorList>
            <consortium name="EnsemblMetazoa"/>
        </authorList>
    </citation>
    <scope>IDENTIFICATION</scope>
    <source>
        <strain evidence="2">MAF</strain>
    </source>
</reference>
<organism evidence="2 3">
    <name type="scientific">Anopheles merus</name>
    <name type="common">Mosquito</name>
    <dbReference type="NCBI Taxonomy" id="30066"/>
    <lineage>
        <taxon>Eukaryota</taxon>
        <taxon>Metazoa</taxon>
        <taxon>Ecdysozoa</taxon>
        <taxon>Arthropoda</taxon>
        <taxon>Hexapoda</taxon>
        <taxon>Insecta</taxon>
        <taxon>Pterygota</taxon>
        <taxon>Neoptera</taxon>
        <taxon>Endopterygota</taxon>
        <taxon>Diptera</taxon>
        <taxon>Nematocera</taxon>
        <taxon>Culicoidea</taxon>
        <taxon>Culicidae</taxon>
        <taxon>Anophelinae</taxon>
        <taxon>Anopheles</taxon>
    </lineage>
</organism>
<dbReference type="EnsemblMetazoa" id="AMEM003558-RA">
    <property type="protein sequence ID" value="AMEM003558-PA"/>
    <property type="gene ID" value="AMEM003558"/>
</dbReference>
<dbReference type="AlphaFoldDB" id="A0A182UTW1"/>
<feature type="region of interest" description="Disordered" evidence="1">
    <location>
        <begin position="58"/>
        <end position="78"/>
    </location>
</feature>
<name>A0A182UTW1_ANOME</name>